<protein>
    <recommendedName>
        <fullName evidence="4">Serine protease</fullName>
    </recommendedName>
</protein>
<sequence length="401" mass="41852">MKRTLTVSGLAALLIVISAAPVWPAQAPSKLCTAPAPVSSAELPENAEAQADQRNRAVNDEVEATFGVGAIKERIADQLRRGLIGVVADPITGNSTVVATPEFRAVRGLTTAKLMIGCHPAAALIDADDVLVSRAWHPQAAQATFSFSLHANDSRFHVSFDPRFAAAAAALSAVLGDRAVVTVSETGRTGRLNDGEPHFGGAGIRNGYNSSLSSNTCTAGFTVRRNADGQRGGFTAGHCFANGNILYSSTQLWGEAWGKVNFPAYDMIGIKSWSETYDNVIHTDNCCPVKRDVIGRDPAVVGDLVCFSGMVSKALCSIQVTSTNGYFCDQYGCTGGLIEAIRGGGVIVRPGDSGAPIYTRYGSNSALATGMVIAAAGGGTIAYGEHIGVIESYFNVSVLTS</sequence>
<evidence type="ECO:0008006" key="4">
    <source>
        <dbReference type="Google" id="ProtNLM"/>
    </source>
</evidence>
<reference evidence="2" key="1">
    <citation type="submission" date="2021-01" db="EMBL/GenBank/DDBJ databases">
        <title>Whole genome shotgun sequence of Rhizocola hellebori NBRC 109834.</title>
        <authorList>
            <person name="Komaki H."/>
            <person name="Tamura T."/>
        </authorList>
    </citation>
    <scope>NUCLEOTIDE SEQUENCE</scope>
    <source>
        <strain evidence="2">NBRC 109834</strain>
    </source>
</reference>
<dbReference type="InterPro" id="IPR043504">
    <property type="entry name" value="Peptidase_S1_PA_chymotrypsin"/>
</dbReference>
<dbReference type="EMBL" id="BONY01000014">
    <property type="protein sequence ID" value="GIH04736.1"/>
    <property type="molecule type" value="Genomic_DNA"/>
</dbReference>
<keyword evidence="3" id="KW-1185">Reference proteome</keyword>
<proteinExistence type="predicted"/>
<accession>A0A8J3VG56</accession>
<dbReference type="AlphaFoldDB" id="A0A8J3VG56"/>
<keyword evidence="1" id="KW-0732">Signal</keyword>
<dbReference type="InterPro" id="IPR009003">
    <property type="entry name" value="Peptidase_S1_PA"/>
</dbReference>
<comment type="caution">
    <text evidence="2">The sequence shown here is derived from an EMBL/GenBank/DDBJ whole genome shotgun (WGS) entry which is preliminary data.</text>
</comment>
<evidence type="ECO:0000313" key="2">
    <source>
        <dbReference type="EMBL" id="GIH04736.1"/>
    </source>
</evidence>
<evidence type="ECO:0000313" key="3">
    <source>
        <dbReference type="Proteomes" id="UP000612899"/>
    </source>
</evidence>
<name>A0A8J3VG56_9ACTN</name>
<organism evidence="2 3">
    <name type="scientific">Rhizocola hellebori</name>
    <dbReference type="NCBI Taxonomy" id="1392758"/>
    <lineage>
        <taxon>Bacteria</taxon>
        <taxon>Bacillati</taxon>
        <taxon>Actinomycetota</taxon>
        <taxon>Actinomycetes</taxon>
        <taxon>Micromonosporales</taxon>
        <taxon>Micromonosporaceae</taxon>
        <taxon>Rhizocola</taxon>
    </lineage>
</organism>
<gene>
    <name evidence="2" type="ORF">Rhe02_28030</name>
</gene>
<dbReference type="Gene3D" id="2.40.10.10">
    <property type="entry name" value="Trypsin-like serine proteases"/>
    <property type="match status" value="2"/>
</dbReference>
<feature type="chain" id="PRO_5035144695" description="Serine protease" evidence="1">
    <location>
        <begin position="28"/>
        <end position="401"/>
    </location>
</feature>
<feature type="signal peptide" evidence="1">
    <location>
        <begin position="1"/>
        <end position="27"/>
    </location>
</feature>
<dbReference type="SUPFAM" id="SSF50494">
    <property type="entry name" value="Trypsin-like serine proteases"/>
    <property type="match status" value="1"/>
</dbReference>
<dbReference type="Proteomes" id="UP000612899">
    <property type="component" value="Unassembled WGS sequence"/>
</dbReference>
<evidence type="ECO:0000256" key="1">
    <source>
        <dbReference type="SAM" id="SignalP"/>
    </source>
</evidence>